<dbReference type="Proteomes" id="UP000887580">
    <property type="component" value="Unplaced"/>
</dbReference>
<organism evidence="1 2">
    <name type="scientific">Panagrolaimus sp. PS1159</name>
    <dbReference type="NCBI Taxonomy" id="55785"/>
    <lineage>
        <taxon>Eukaryota</taxon>
        <taxon>Metazoa</taxon>
        <taxon>Ecdysozoa</taxon>
        <taxon>Nematoda</taxon>
        <taxon>Chromadorea</taxon>
        <taxon>Rhabditida</taxon>
        <taxon>Tylenchina</taxon>
        <taxon>Panagrolaimomorpha</taxon>
        <taxon>Panagrolaimoidea</taxon>
        <taxon>Panagrolaimidae</taxon>
        <taxon>Panagrolaimus</taxon>
    </lineage>
</organism>
<proteinExistence type="predicted"/>
<evidence type="ECO:0000313" key="2">
    <source>
        <dbReference type="WBParaSite" id="PS1159_v2.g16631.t1"/>
    </source>
</evidence>
<accession>A0AC35FEE0</accession>
<name>A0AC35FEE0_9BILA</name>
<evidence type="ECO:0000313" key="1">
    <source>
        <dbReference type="Proteomes" id="UP000887580"/>
    </source>
</evidence>
<sequence>MMRRDMRIPSEVEEEDECAFYDDDILNSPTSTMNPGGNGTPPSILRHLDEPVSENEPADRKAKILAYAKMILPHIGLVVLLIFYLLFGATYFYYVESAFEGLF</sequence>
<dbReference type="WBParaSite" id="PS1159_v2.g16631.t1">
    <property type="protein sequence ID" value="PS1159_v2.g16631.t1"/>
    <property type="gene ID" value="PS1159_v2.g16631"/>
</dbReference>
<reference evidence="2" key="1">
    <citation type="submission" date="2022-11" db="UniProtKB">
        <authorList>
            <consortium name="WormBaseParasite"/>
        </authorList>
    </citation>
    <scope>IDENTIFICATION</scope>
</reference>
<protein>
    <submittedName>
        <fullName evidence="2">Uncharacterized protein</fullName>
    </submittedName>
</protein>